<keyword evidence="2" id="KW-1185">Reference proteome</keyword>
<comment type="caution">
    <text evidence="1">The sequence shown here is derived from an EMBL/GenBank/DDBJ whole genome shotgun (WGS) entry which is preliminary data.</text>
</comment>
<dbReference type="OrthoDB" id="10393968at2759"/>
<gene>
    <name evidence="1" type="ORF">Bfra_007240</name>
</gene>
<dbReference type="Proteomes" id="UP000531561">
    <property type="component" value="Unassembled WGS sequence"/>
</dbReference>
<organism evidence="1 2">
    <name type="scientific">Botrytis fragariae</name>
    <dbReference type="NCBI Taxonomy" id="1964551"/>
    <lineage>
        <taxon>Eukaryota</taxon>
        <taxon>Fungi</taxon>
        <taxon>Dikarya</taxon>
        <taxon>Ascomycota</taxon>
        <taxon>Pezizomycotina</taxon>
        <taxon>Leotiomycetes</taxon>
        <taxon>Helotiales</taxon>
        <taxon>Sclerotiniaceae</taxon>
        <taxon>Botrytis</taxon>
    </lineage>
</organism>
<protein>
    <submittedName>
        <fullName evidence="1">Uncharacterized protein</fullName>
    </submittedName>
</protein>
<sequence length="123" mass="14330">MSNAFALSDSFFSCTRLASDNETTVQKIPRWMSTFHNTAQNNREEVKIRSNDSRARRTLMHIEMHILRTSYASIFFKQLHRIIPVFSIERYLHNASKENFPPKQFKLCVDLFGSAILGHPGKR</sequence>
<dbReference type="EMBL" id="JABFCT010000026">
    <property type="protein sequence ID" value="KAF5868045.1"/>
    <property type="molecule type" value="Genomic_DNA"/>
</dbReference>
<proteinExistence type="predicted"/>
<evidence type="ECO:0000313" key="1">
    <source>
        <dbReference type="EMBL" id="KAF5868045.1"/>
    </source>
</evidence>
<reference evidence="1 2" key="1">
    <citation type="journal article" date="2020" name="Phytopathology">
        <title>A high-quality genome resource of Botrytis fragariae, a new and rapidly spreading fungal pathogen causing strawberry gray mold in the U.S.A.</title>
        <authorList>
            <person name="Wu Y."/>
            <person name="Saski C.A."/>
            <person name="Schnabel G."/>
            <person name="Xiao S."/>
            <person name="Hu M."/>
        </authorList>
    </citation>
    <scope>NUCLEOTIDE SEQUENCE [LARGE SCALE GENOMIC DNA]</scope>
    <source>
        <strain evidence="1 2">BVB16</strain>
    </source>
</reference>
<dbReference type="RefSeq" id="XP_037186994.1">
    <property type="nucleotide sequence ID" value="XM_037337614.1"/>
</dbReference>
<evidence type="ECO:0000313" key="2">
    <source>
        <dbReference type="Proteomes" id="UP000531561"/>
    </source>
</evidence>
<name>A0A8H6AIR0_9HELO</name>
<accession>A0A8H6AIR0</accession>
<dbReference type="GeneID" id="59261306"/>
<dbReference type="AlphaFoldDB" id="A0A8H6AIR0"/>